<evidence type="ECO:0000313" key="2">
    <source>
        <dbReference type="Proteomes" id="UP000199424"/>
    </source>
</evidence>
<dbReference type="AlphaFoldDB" id="A0A1I6H6Z0"/>
<dbReference type="Pfam" id="PF10722">
    <property type="entry name" value="YbjN"/>
    <property type="match status" value="1"/>
</dbReference>
<dbReference type="EMBL" id="FOYU01000002">
    <property type="protein sequence ID" value="SFR50235.1"/>
    <property type="molecule type" value="Genomic_DNA"/>
</dbReference>
<sequence>MTMTIGELIQDLERYGIAFQVPPDTDDRVLVGVATQNYFDDEGNFGIAVQVCLAEEGRIAYFVQAPFFVEQLYFNEAGEYRPIFQTQLLEIANLVNNKVKFSSFSVDNEGEVLFVYALPLEEDNQKLGAKTVARVCEAIADAADEFYRLVKEYVEDDLDDIEELLAKFD</sequence>
<keyword evidence="2" id="KW-1185">Reference proteome</keyword>
<organism evidence="1 2">
    <name type="scientific">Pseudidiomarina maritima</name>
    <dbReference type="NCBI Taxonomy" id="519453"/>
    <lineage>
        <taxon>Bacteria</taxon>
        <taxon>Pseudomonadati</taxon>
        <taxon>Pseudomonadota</taxon>
        <taxon>Gammaproteobacteria</taxon>
        <taxon>Alteromonadales</taxon>
        <taxon>Idiomarinaceae</taxon>
        <taxon>Pseudidiomarina</taxon>
    </lineage>
</organism>
<accession>A0A1I6H6Z0</accession>
<dbReference type="Proteomes" id="UP000199424">
    <property type="component" value="Unassembled WGS sequence"/>
</dbReference>
<reference evidence="2" key="1">
    <citation type="submission" date="2016-10" db="EMBL/GenBank/DDBJ databases">
        <authorList>
            <person name="Varghese N."/>
            <person name="Submissions S."/>
        </authorList>
    </citation>
    <scope>NUCLEOTIDE SEQUENCE [LARGE SCALE GENOMIC DNA]</scope>
    <source>
        <strain evidence="2">CGMCC 1.7285</strain>
    </source>
</reference>
<evidence type="ECO:0000313" key="1">
    <source>
        <dbReference type="EMBL" id="SFR50235.1"/>
    </source>
</evidence>
<dbReference type="InterPro" id="IPR019660">
    <property type="entry name" value="Put_sensory_transdc_reg_YbjN"/>
</dbReference>
<gene>
    <name evidence="1" type="ORF">SAMN04488070_1546</name>
</gene>
<name>A0A1I6H6Z0_9GAMM</name>
<proteinExistence type="predicted"/>
<protein>
    <submittedName>
        <fullName evidence="1">Putative sensory transduction regulator</fullName>
    </submittedName>
</protein>